<reference evidence="2" key="1">
    <citation type="submission" date="2022-10" db="EMBL/GenBank/DDBJ databases">
        <authorList>
            <person name="Chen Y."/>
            <person name="Dougan E. K."/>
            <person name="Chan C."/>
            <person name="Rhodes N."/>
            <person name="Thang M."/>
        </authorList>
    </citation>
    <scope>NUCLEOTIDE SEQUENCE</scope>
</reference>
<comment type="caution">
    <text evidence="2">The sequence shown here is derived from an EMBL/GenBank/DDBJ whole genome shotgun (WGS) entry which is preliminary data.</text>
</comment>
<dbReference type="EMBL" id="CAMXCT010003510">
    <property type="protein sequence ID" value="CAI4004844.1"/>
    <property type="molecule type" value="Genomic_DNA"/>
</dbReference>
<reference evidence="3" key="2">
    <citation type="submission" date="2024-04" db="EMBL/GenBank/DDBJ databases">
        <authorList>
            <person name="Chen Y."/>
            <person name="Shah S."/>
            <person name="Dougan E. K."/>
            <person name="Thang M."/>
            <person name="Chan C."/>
        </authorList>
    </citation>
    <scope>NUCLEOTIDE SEQUENCE [LARGE SCALE GENOMIC DNA]</scope>
</reference>
<protein>
    <submittedName>
        <fullName evidence="2">Uncharacterized protein</fullName>
    </submittedName>
</protein>
<evidence type="ECO:0000313" key="4">
    <source>
        <dbReference type="Proteomes" id="UP001152797"/>
    </source>
</evidence>
<feature type="region of interest" description="Disordered" evidence="1">
    <location>
        <begin position="307"/>
        <end position="366"/>
    </location>
</feature>
<name>A0A9P1D8Z4_9DINO</name>
<accession>A0A9P1D8Z4</accession>
<organism evidence="2">
    <name type="scientific">Cladocopium goreaui</name>
    <dbReference type="NCBI Taxonomy" id="2562237"/>
    <lineage>
        <taxon>Eukaryota</taxon>
        <taxon>Sar</taxon>
        <taxon>Alveolata</taxon>
        <taxon>Dinophyceae</taxon>
        <taxon>Suessiales</taxon>
        <taxon>Symbiodiniaceae</taxon>
        <taxon>Cladocopium</taxon>
    </lineage>
</organism>
<evidence type="ECO:0000313" key="3">
    <source>
        <dbReference type="EMBL" id="CAL1158219.1"/>
    </source>
</evidence>
<keyword evidence="4" id="KW-1185">Reference proteome</keyword>
<dbReference type="EMBL" id="CAMXCT030003510">
    <property type="protein sequence ID" value="CAL4792156.1"/>
    <property type="molecule type" value="Genomic_DNA"/>
</dbReference>
<proteinExistence type="predicted"/>
<dbReference type="AlphaFoldDB" id="A0A9P1D8Z4"/>
<feature type="compositionally biased region" description="Polar residues" evidence="1">
    <location>
        <begin position="330"/>
        <end position="343"/>
    </location>
</feature>
<gene>
    <name evidence="2" type="ORF">C1SCF055_LOCUS30613</name>
</gene>
<evidence type="ECO:0000256" key="1">
    <source>
        <dbReference type="SAM" id="MobiDB-lite"/>
    </source>
</evidence>
<evidence type="ECO:0000313" key="2">
    <source>
        <dbReference type="EMBL" id="CAI4004844.1"/>
    </source>
</evidence>
<dbReference type="Proteomes" id="UP001152797">
    <property type="component" value="Unassembled WGS sequence"/>
</dbReference>
<dbReference type="EMBL" id="CAMXCT020003510">
    <property type="protein sequence ID" value="CAL1158219.1"/>
    <property type="molecule type" value="Genomic_DNA"/>
</dbReference>
<sequence length="925" mass="102219">MAATSLADSTAALFEKQASNLGLEDEWIQGLKRLGIMNLGGLAFACGQPGSPVPEADVRALLDQAVSGKAITVGDVVVMKRLIFEAQTSMVALSRAHADPAADPSTRKMPTAERATRLAAQKLRLTGLDLQGTLEVAHSVYDVINGMVEADTLKYLSPAKCITRMQEITSAKPPKELKLDSSGSGILVKDAQNEQTCSVSGELDIMEAMTRRSLAFDAVGVADFETFQKWIQCLFQMMRQPAPPGFRAPSVTQLLRADRQASVKMQELTRDGIKPKGDGTRPLDKILEDMHKDHSVVYYMLPTVEPQKAAPKARPDKPEKQNWGAPWKGNESSSWRSPKQGQWKQKKGATGQNGGKLPMQLKGTGQPRRNLEFNASPVALSKNNRHTLVAATYRSTAANLKRKAGLVGTFGVDHIVKAGNKAPIVKVDIATPDGEELARSYINSPLCCRLIVLCILRGVRWSLEQPARSWFWATSFWQFVLTFAQPLYVTFHACMFGGQRPKKTTIATDINELTELACECTNQHSHLPWGYTPEGFATATEVEYPLELCKQWAAIIARVVERTYKGALEPLPSHPDKKARAHSMKQTRKSLAFMPEWSHVETQNLPTTPPLTVGTKLPEAFQQDSICIPQHTRILRITAAPHHEQDGGENAHSGVQVAFGVPWSEEGFIEVIHRNNATANFEALVLKRAQWFRTWTTRAFELRAEEAKLHDMRDGFSLVGTAEGGGILPAEFQPATLTINDLSMHSGRSNRAVFHSTKSSGNEVVDAELWRKTQAEVEKGWLAELPGLPKDDGRVSRRFAVVQAEDKVRPIDNYTESQINDAVNITGRCTVDGVDTISAMGAELMRALGMGRLPKKLKGRSFDLKSAYRQLAVKDDSLKWARLAVFCPEDRSTRCFQQFSLPFGAKASVVAFLRCARMIQWLAHH</sequence>